<accession>A0AAU8H293</accession>
<dbReference type="AlphaFoldDB" id="A0AAU8H293"/>
<evidence type="ECO:0000259" key="7">
    <source>
        <dbReference type="Pfam" id="PF16363"/>
    </source>
</evidence>
<dbReference type="SUPFAM" id="SSF51735">
    <property type="entry name" value="NAD(P)-binding Rossmann-fold domains"/>
    <property type="match status" value="1"/>
</dbReference>
<dbReference type="GO" id="GO:0042351">
    <property type="term" value="P:'de novo' GDP-L-fucose biosynthetic process"/>
    <property type="evidence" value="ECO:0007669"/>
    <property type="project" value="TreeGrafter"/>
</dbReference>
<sequence length="235" mass="26942">MRYNPDARIFLHYGDLSDSGQIMHLIYNIQPDEIYHLGAQSHVRVSFDIPEYTGDITGLGTTRILEAIRRSGIKTRFYQASSSEMFGASPPPQNEKTLFYPRSPYAAAKVYAYWMTVNYREAYNLFACNGILFNHESPRRGETFVTRKITRALAHILAGKQNKLYLGNLNAKRDWGFAPEYVEMMWLMLQADEPDDYVVGTGESHSVREFVEKAFSYAGIEIEWKGEGVEEKGIR</sequence>
<comment type="cofactor">
    <cofactor evidence="2">
        <name>NADP(+)</name>
        <dbReference type="ChEBI" id="CHEBI:58349"/>
    </cofactor>
</comment>
<evidence type="ECO:0000256" key="2">
    <source>
        <dbReference type="ARBA" id="ARBA00001937"/>
    </source>
</evidence>
<dbReference type="Gene3D" id="3.90.25.10">
    <property type="entry name" value="UDP-galactose 4-epimerase, domain 1"/>
    <property type="match status" value="1"/>
</dbReference>
<evidence type="ECO:0000256" key="4">
    <source>
        <dbReference type="ARBA" id="ARBA00011989"/>
    </source>
</evidence>
<comment type="similarity">
    <text evidence="3">Belongs to the NAD(P)-dependent epimerase/dehydratase family. GDP-mannose 4,6-dehydratase subfamily.</text>
</comment>
<comment type="catalytic activity">
    <reaction evidence="1">
        <text>GDP-alpha-D-mannose = GDP-4-dehydro-alpha-D-rhamnose + H2O</text>
        <dbReference type="Rhea" id="RHEA:23820"/>
        <dbReference type="ChEBI" id="CHEBI:15377"/>
        <dbReference type="ChEBI" id="CHEBI:57527"/>
        <dbReference type="ChEBI" id="CHEBI:57964"/>
        <dbReference type="EC" id="4.2.1.47"/>
    </reaction>
</comment>
<reference evidence="8" key="1">
    <citation type="submission" date="2024-01" db="EMBL/GenBank/DDBJ databases">
        <title>The first autotrophic representatives of the genus Thermodesulfovibrio.</title>
        <authorList>
            <person name="Maltseva A.I."/>
            <person name="Elcheninov A.G."/>
            <person name="Kublanov I.V."/>
            <person name="Lebedinsky A.V."/>
            <person name="Frolov E.N."/>
        </authorList>
    </citation>
    <scope>NUCLEOTIDE SEQUENCE</scope>
    <source>
        <strain evidence="8">3462-1</strain>
    </source>
</reference>
<evidence type="ECO:0000256" key="1">
    <source>
        <dbReference type="ARBA" id="ARBA00000188"/>
    </source>
</evidence>
<dbReference type="InterPro" id="IPR006368">
    <property type="entry name" value="GDP_Man_deHydtase"/>
</dbReference>
<dbReference type="InterPro" id="IPR036291">
    <property type="entry name" value="NAD(P)-bd_dom_sf"/>
</dbReference>
<dbReference type="InterPro" id="IPR016040">
    <property type="entry name" value="NAD(P)-bd_dom"/>
</dbReference>
<proteinExistence type="inferred from homology"/>
<dbReference type="KEGG" id="tob:V4D31_02465"/>
<keyword evidence="5 8" id="KW-0456">Lyase</keyword>
<dbReference type="CDD" id="cd05260">
    <property type="entry name" value="GDP_MD_SDR_e"/>
    <property type="match status" value="1"/>
</dbReference>
<organism evidence="8">
    <name type="scientific">Thermodesulfovibrio obliviosus</name>
    <dbReference type="NCBI Taxonomy" id="3118332"/>
    <lineage>
        <taxon>Bacteria</taxon>
        <taxon>Pseudomonadati</taxon>
        <taxon>Nitrospirota</taxon>
        <taxon>Thermodesulfovibrionia</taxon>
        <taxon>Thermodesulfovibrionales</taxon>
        <taxon>Thermodesulfovibrionaceae</taxon>
        <taxon>Thermodesulfovibrio</taxon>
    </lineage>
</organism>
<evidence type="ECO:0000256" key="3">
    <source>
        <dbReference type="ARBA" id="ARBA00009263"/>
    </source>
</evidence>
<dbReference type="Gene3D" id="3.40.50.720">
    <property type="entry name" value="NAD(P)-binding Rossmann-like Domain"/>
    <property type="match status" value="1"/>
</dbReference>
<dbReference type="PANTHER" id="PTHR43715">
    <property type="entry name" value="GDP-MANNOSE 4,6-DEHYDRATASE"/>
    <property type="match status" value="1"/>
</dbReference>
<comment type="function">
    <text evidence="6">Catalyzes the conversion of GDP-D-mannose to GDP-4-dehydro-6-deoxy-D-mannose.</text>
</comment>
<dbReference type="EC" id="4.2.1.47" evidence="4"/>
<gene>
    <name evidence="8" type="ORF">V4D31_02465</name>
</gene>
<feature type="domain" description="NAD(P)-binding" evidence="7">
    <location>
        <begin position="5"/>
        <end position="233"/>
    </location>
</feature>
<evidence type="ECO:0000256" key="6">
    <source>
        <dbReference type="ARBA" id="ARBA00059383"/>
    </source>
</evidence>
<dbReference type="EMBL" id="CP144374">
    <property type="protein sequence ID" value="XCH49033.1"/>
    <property type="molecule type" value="Genomic_DNA"/>
</dbReference>
<protein>
    <recommendedName>
        <fullName evidence="4">GDP-mannose 4,6-dehydratase</fullName>
        <ecNumber evidence="4">4.2.1.47</ecNumber>
    </recommendedName>
</protein>
<name>A0AAU8H293_9BACT</name>
<dbReference type="Pfam" id="PF16363">
    <property type="entry name" value="GDP_Man_Dehyd"/>
    <property type="match status" value="1"/>
</dbReference>
<evidence type="ECO:0000256" key="5">
    <source>
        <dbReference type="ARBA" id="ARBA00023239"/>
    </source>
</evidence>
<evidence type="ECO:0000313" key="8">
    <source>
        <dbReference type="EMBL" id="XCH49033.1"/>
    </source>
</evidence>
<dbReference type="GO" id="GO:0008446">
    <property type="term" value="F:GDP-mannose 4,6-dehydratase activity"/>
    <property type="evidence" value="ECO:0007669"/>
    <property type="project" value="UniProtKB-EC"/>
</dbReference>
<dbReference type="FunFam" id="3.40.50.720:FF:000924">
    <property type="entry name" value="GDP-mannose 4,6 dehydratase"/>
    <property type="match status" value="1"/>
</dbReference>
<dbReference type="PANTHER" id="PTHR43715:SF1">
    <property type="entry name" value="GDP-MANNOSE 4,6 DEHYDRATASE"/>
    <property type="match status" value="1"/>
</dbReference>